<dbReference type="RefSeq" id="WP_183916396.1">
    <property type="nucleotide sequence ID" value="NZ_JBDJLH010000004.1"/>
</dbReference>
<protein>
    <submittedName>
        <fullName evidence="1">Uncharacterized protein</fullName>
    </submittedName>
</protein>
<name>A0ABV0BRX0_9SPHI</name>
<comment type="caution">
    <text evidence="1">The sequence shown here is derived from an EMBL/GenBank/DDBJ whole genome shotgun (WGS) entry which is preliminary data.</text>
</comment>
<evidence type="ECO:0000313" key="2">
    <source>
        <dbReference type="Proteomes" id="UP001409291"/>
    </source>
</evidence>
<sequence>MNIKFYFNDHEIQKLIEFIISINGKIIPDLLFEDSNYQIVEKYEDFDSILKYQTIHFFLISDSFQIERLLVTENRYIKEGNKYGINQRKGGPYIDLFFYRGFSEDATVKYKCSEIDIYSKFIHVDSCEEFKATEELIVYYKLIVDYIRKRSKRIKIGTKKHYIGLERLNDKN</sequence>
<dbReference type="EMBL" id="JBDJNQ010000003">
    <property type="protein sequence ID" value="MEN5377245.1"/>
    <property type="molecule type" value="Genomic_DNA"/>
</dbReference>
<keyword evidence="2" id="KW-1185">Reference proteome</keyword>
<organism evidence="1 2">
    <name type="scientific">Sphingobacterium kitahiroshimense</name>
    <dbReference type="NCBI Taxonomy" id="470446"/>
    <lineage>
        <taxon>Bacteria</taxon>
        <taxon>Pseudomonadati</taxon>
        <taxon>Bacteroidota</taxon>
        <taxon>Sphingobacteriia</taxon>
        <taxon>Sphingobacteriales</taxon>
        <taxon>Sphingobacteriaceae</taxon>
        <taxon>Sphingobacterium</taxon>
    </lineage>
</organism>
<reference evidence="1 2" key="1">
    <citation type="submission" date="2024-04" db="EMBL/GenBank/DDBJ databases">
        <title>WGS of bacteria from Torrens River.</title>
        <authorList>
            <person name="Wyrsch E.R."/>
            <person name="Drigo B."/>
        </authorList>
    </citation>
    <scope>NUCLEOTIDE SEQUENCE [LARGE SCALE GENOMIC DNA]</scope>
    <source>
        <strain evidence="1 2">TWI391</strain>
    </source>
</reference>
<dbReference type="Proteomes" id="UP001409291">
    <property type="component" value="Unassembled WGS sequence"/>
</dbReference>
<accession>A0ABV0BRX0</accession>
<gene>
    <name evidence="1" type="ORF">ABE541_08240</name>
</gene>
<proteinExistence type="predicted"/>
<evidence type="ECO:0000313" key="1">
    <source>
        <dbReference type="EMBL" id="MEN5377245.1"/>
    </source>
</evidence>